<dbReference type="PANTHER" id="PTHR46082:SF6">
    <property type="entry name" value="AAA+ ATPASE DOMAIN-CONTAINING PROTEIN-RELATED"/>
    <property type="match status" value="1"/>
</dbReference>
<feature type="active site" description="Proton acceptor" evidence="2">
    <location>
        <position position="247"/>
    </location>
</feature>
<dbReference type="Pfam" id="PF12311">
    <property type="entry name" value="DUF3632"/>
    <property type="match status" value="1"/>
</dbReference>
<evidence type="ECO:0000259" key="4">
    <source>
        <dbReference type="PROSITE" id="PS51635"/>
    </source>
</evidence>
<dbReference type="SUPFAM" id="SSF52151">
    <property type="entry name" value="FabD/lysophospholipase-like"/>
    <property type="match status" value="1"/>
</dbReference>
<name>A0A1V6YVU8_PENNA</name>
<evidence type="ECO:0000313" key="6">
    <source>
        <dbReference type="Proteomes" id="UP000191691"/>
    </source>
</evidence>
<gene>
    <name evidence="5" type="ORF">PENNAL_c0009G06992</name>
</gene>
<accession>A0A1V6YVU8</accession>
<dbReference type="GO" id="GO:0043531">
    <property type="term" value="F:ADP binding"/>
    <property type="evidence" value="ECO:0007669"/>
    <property type="project" value="InterPro"/>
</dbReference>
<feature type="short sequence motif" description="DGA/G" evidence="2">
    <location>
        <begin position="247"/>
        <end position="249"/>
    </location>
</feature>
<feature type="compositionally biased region" description="Pro residues" evidence="3">
    <location>
        <begin position="1"/>
        <end position="33"/>
    </location>
</feature>
<dbReference type="PROSITE" id="PS51635">
    <property type="entry name" value="PNPLA"/>
    <property type="match status" value="1"/>
</dbReference>
<dbReference type="SUPFAM" id="SSF48452">
    <property type="entry name" value="TPR-like"/>
    <property type="match status" value="2"/>
</dbReference>
<dbReference type="CDD" id="cd07216">
    <property type="entry name" value="Pat17_PNPLA8_PNPLA9_like3"/>
    <property type="match status" value="1"/>
</dbReference>
<feature type="compositionally biased region" description="Low complexity" evidence="3">
    <location>
        <begin position="34"/>
        <end position="51"/>
    </location>
</feature>
<evidence type="ECO:0000256" key="2">
    <source>
        <dbReference type="PROSITE-ProRule" id="PRU01161"/>
    </source>
</evidence>
<feature type="domain" description="PNPLA" evidence="4">
    <location>
        <begin position="57"/>
        <end position="260"/>
    </location>
</feature>
<dbReference type="STRING" id="60175.A0A1V6YVU8"/>
<feature type="short sequence motif" description="GXSXG" evidence="2">
    <location>
        <begin position="105"/>
        <end position="109"/>
    </location>
</feature>
<proteinExistence type="predicted"/>
<evidence type="ECO:0000256" key="3">
    <source>
        <dbReference type="SAM" id="MobiDB-lite"/>
    </source>
</evidence>
<dbReference type="InterPro" id="IPR053137">
    <property type="entry name" value="NLR-like"/>
</dbReference>
<dbReference type="Pfam" id="PF13424">
    <property type="entry name" value="TPR_12"/>
    <property type="match status" value="2"/>
</dbReference>
<keyword evidence="6" id="KW-1185">Reference proteome</keyword>
<dbReference type="Gene3D" id="1.25.40.10">
    <property type="entry name" value="Tetratricopeptide repeat domain"/>
    <property type="match status" value="2"/>
</dbReference>
<dbReference type="Pfam" id="PF00931">
    <property type="entry name" value="NB-ARC"/>
    <property type="match status" value="1"/>
</dbReference>
<dbReference type="InterPro" id="IPR016035">
    <property type="entry name" value="Acyl_Trfase/lysoPLipase"/>
</dbReference>
<dbReference type="Pfam" id="PF13374">
    <property type="entry name" value="TPR_10"/>
    <property type="match status" value="2"/>
</dbReference>
<dbReference type="InterPro" id="IPR027417">
    <property type="entry name" value="P-loop_NTPase"/>
</dbReference>
<dbReference type="InterPro" id="IPR011990">
    <property type="entry name" value="TPR-like_helical_dom_sf"/>
</dbReference>
<keyword evidence="2" id="KW-0378">Hydrolase</keyword>
<dbReference type="OMA" id="HAAFNIS"/>
<comment type="caution">
    <text evidence="5">The sequence shown here is derived from an EMBL/GenBank/DDBJ whole genome shotgun (WGS) entry which is preliminary data.</text>
</comment>
<dbReference type="InterPro" id="IPR002182">
    <property type="entry name" value="NB-ARC"/>
</dbReference>
<protein>
    <recommendedName>
        <fullName evidence="4">PNPLA domain-containing protein</fullName>
    </recommendedName>
</protein>
<feature type="region of interest" description="Disordered" evidence="3">
    <location>
        <begin position="1"/>
        <end position="55"/>
    </location>
</feature>
<keyword evidence="1 2" id="KW-0443">Lipid metabolism</keyword>
<dbReference type="GO" id="GO:0016787">
    <property type="term" value="F:hydrolase activity"/>
    <property type="evidence" value="ECO:0007669"/>
    <property type="project" value="UniProtKB-UniRule"/>
</dbReference>
<dbReference type="EMBL" id="MOOB01000009">
    <property type="protein sequence ID" value="OQE91408.1"/>
    <property type="molecule type" value="Genomic_DNA"/>
</dbReference>
<comment type="caution">
    <text evidence="2">Lacks conserved residue(s) required for the propagation of feature annotation.</text>
</comment>
<feature type="active site" description="Nucleophile" evidence="2">
    <location>
        <position position="107"/>
    </location>
</feature>
<keyword evidence="2" id="KW-0442">Lipid degradation</keyword>
<dbReference type="InterPro" id="IPR002641">
    <property type="entry name" value="PNPLA_dom"/>
</dbReference>
<dbReference type="PANTHER" id="PTHR46082">
    <property type="entry name" value="ATP/GTP-BINDING PROTEIN-RELATED"/>
    <property type="match status" value="1"/>
</dbReference>
<sequence>MSYPPQQPGYGYPPPDGYQQPYPPQGQYGPPPGQGYYPPQQQMEPQPQAQPEQKDRGCLMGCAMATEIASSPLDTNGLCLLSLDGGGRKDSQVLKPCDVFDLIGGTSTGGLIAIMLGRLEMDVDACILAYTELMESVFSEKINNVPVDWSGNIVSQYDSKKLKKAIENVITRAGLSPTDLMNDGKPRRSKTFVCTTSKDTLQVTRLRSYSVSNEIALPATICEAALATSAATKLFDPVLIGNHQFVDGAFGANNPIEEVEEEAADIWCITSRALKPLVKCLVSVGTGDPAQLPMDDNVIKFLSKTLVKLATKPESTERRFMARWSNEVKGKRYFRFNVKQGLQQVHMTEFKKQSVIESATYAYLHHASQKLQVHDCICNLGQKEGKTSIDFETTIREHGARLARQRILQTIHSPDNTFYHSKAVCWVVPFERNPRYVDREVVGRVKRRLFVRNRSERIAIFGLGGIGKTQIALEIAYQARELYPDCAILWLPAVDMESLQQAYQTAAARLGIGLDETSKDVKTLVRDHLSKPSTGRWLLIFDNADEIDMWIERKNSTTGGLKDYLPTSDQGAIVFTTRSNKVAQYLAATDVIKVPEMDEHKATRVLQNSLVDKELLDDTESSRQLLHRLTFLPLAIVQAASFINENGLTLATYVELLDGQEQSAIDLLSEDFEDKGRYKSIRNPVATTWLTSFEQIRRQSRLAIDYLCFMACIKEKDISISLLPPASNFEQRKAIGLLSSYSFVRQRFKDTRLDMHRLVHLATRNWLQSVNLLRKCQLDVLVGLDMRFPHIDTLHQSELRASIPHAIQILDQTAREDPLPERVHVLHKVAMFHIMDGRANEAERLYMESIEIAEILYGPDSEYALVGLSGLVNSYSYQGNLEEAIKLCKEVVETKKRLHGSDSIEAMRARSELSSIYCAAGNYQKVEGLCREVIPYYLRILGPGSTETLGAIVCLTLAYVFNGRLLDATELSTQSLDIHRKALGSDSPRTLRAMCGMGTIYMQAWRLKEAESLLTEAVERQKRIFGSEHPETVAAMSCLATTWMYQGRHKAAVALRTECLRCSVQIYGLDHRYTQMHYSYLETWTKPKTLSSFMRQTFPNIQRSEIILDRRSHYPRVKMHGLWYSRRQPVNDPLLCEIQEAVKAAILGSGTCTNSTMPTSDHKSWLHSTKDPEYRTARPHAEVLQQLFSNTIDSTNAVKELSLLGFVHDDTPWALWGLIYEAAADFPSSHSLLLALFIESEKFDSLLPETEPKDIPRKWLGCFGSMWRDKWDIISPHASSGWTVSASNRGAKLRPLGLSLLKKCLEADPMKYKEGRRRAQSGVQRESPWYKMDVSELLAADVYAAAQWIIHAGGLMWEDDRPDSPEYIQTVLPGKTDLWDGSHGFTEGRWQLWKERFFFMAEYEDISRGTQQVAQKAGKIMGEFL</sequence>
<dbReference type="InterPro" id="IPR022085">
    <property type="entry name" value="OpdG"/>
</dbReference>
<dbReference type="Pfam" id="PF01734">
    <property type="entry name" value="Patatin"/>
    <property type="match status" value="1"/>
</dbReference>
<evidence type="ECO:0000313" key="5">
    <source>
        <dbReference type="EMBL" id="OQE91408.1"/>
    </source>
</evidence>
<dbReference type="Proteomes" id="UP000191691">
    <property type="component" value="Unassembled WGS sequence"/>
</dbReference>
<dbReference type="GO" id="GO:0046486">
    <property type="term" value="P:glycerolipid metabolic process"/>
    <property type="evidence" value="ECO:0007669"/>
    <property type="project" value="UniProtKB-ARBA"/>
</dbReference>
<organism evidence="5 6">
    <name type="scientific">Penicillium nalgiovense</name>
    <dbReference type="NCBI Taxonomy" id="60175"/>
    <lineage>
        <taxon>Eukaryota</taxon>
        <taxon>Fungi</taxon>
        <taxon>Dikarya</taxon>
        <taxon>Ascomycota</taxon>
        <taxon>Pezizomycotina</taxon>
        <taxon>Eurotiomycetes</taxon>
        <taxon>Eurotiomycetidae</taxon>
        <taxon>Eurotiales</taxon>
        <taxon>Aspergillaceae</taxon>
        <taxon>Penicillium</taxon>
    </lineage>
</organism>
<dbReference type="Gene3D" id="3.40.1090.10">
    <property type="entry name" value="Cytosolic phospholipase A2 catalytic domain"/>
    <property type="match status" value="1"/>
</dbReference>
<dbReference type="Gene3D" id="3.40.50.300">
    <property type="entry name" value="P-loop containing nucleotide triphosphate hydrolases"/>
    <property type="match status" value="1"/>
</dbReference>
<dbReference type="GO" id="GO:0016042">
    <property type="term" value="P:lipid catabolic process"/>
    <property type="evidence" value="ECO:0007669"/>
    <property type="project" value="UniProtKB-UniRule"/>
</dbReference>
<reference evidence="6" key="1">
    <citation type="journal article" date="2017" name="Nat. Microbiol.">
        <title>Global analysis of biosynthetic gene clusters reveals vast potential of secondary metabolite production in Penicillium species.</title>
        <authorList>
            <person name="Nielsen J.C."/>
            <person name="Grijseels S."/>
            <person name="Prigent S."/>
            <person name="Ji B."/>
            <person name="Dainat J."/>
            <person name="Nielsen K.F."/>
            <person name="Frisvad J.C."/>
            <person name="Workman M."/>
            <person name="Nielsen J."/>
        </authorList>
    </citation>
    <scope>NUCLEOTIDE SEQUENCE [LARGE SCALE GENOMIC DNA]</scope>
    <source>
        <strain evidence="6">IBT 13039</strain>
    </source>
</reference>
<dbReference type="SUPFAM" id="SSF81995">
    <property type="entry name" value="beta-sandwich domain of Sec23/24"/>
    <property type="match status" value="1"/>
</dbReference>
<evidence type="ECO:0000256" key="1">
    <source>
        <dbReference type="ARBA" id="ARBA00023098"/>
    </source>
</evidence>
<dbReference type="SUPFAM" id="SSF52540">
    <property type="entry name" value="P-loop containing nucleoside triphosphate hydrolases"/>
    <property type="match status" value="1"/>
</dbReference>